<name>A0A9P6Z1I1_9FUNG</name>
<evidence type="ECO:0000256" key="1">
    <source>
        <dbReference type="ARBA" id="ARBA00010609"/>
    </source>
</evidence>
<dbReference type="Proteomes" id="UP000740926">
    <property type="component" value="Unassembled WGS sequence"/>
</dbReference>
<keyword evidence="4" id="KW-0186">Copper</keyword>
<keyword evidence="10" id="KW-1185">Reference proteome</keyword>
<feature type="domain" description="Plastocyanin-like" evidence="7">
    <location>
        <begin position="436"/>
        <end position="558"/>
    </location>
</feature>
<dbReference type="Pfam" id="PF00394">
    <property type="entry name" value="Cu-oxidase"/>
    <property type="match status" value="1"/>
</dbReference>
<evidence type="ECO:0000313" key="10">
    <source>
        <dbReference type="Proteomes" id="UP000740926"/>
    </source>
</evidence>
<accession>A0A9P6Z1I1</accession>
<evidence type="ECO:0000313" key="9">
    <source>
        <dbReference type="EMBL" id="KAG1568167.1"/>
    </source>
</evidence>
<gene>
    <name evidence="9" type="ORF">G6F50_007539</name>
</gene>
<dbReference type="Pfam" id="PF07731">
    <property type="entry name" value="Cu-oxidase_2"/>
    <property type="match status" value="1"/>
</dbReference>
<evidence type="ECO:0000256" key="4">
    <source>
        <dbReference type="ARBA" id="ARBA00023008"/>
    </source>
</evidence>
<dbReference type="Gene3D" id="2.60.40.420">
    <property type="entry name" value="Cupredoxins - blue copper proteins"/>
    <property type="match status" value="3"/>
</dbReference>
<evidence type="ECO:0000256" key="2">
    <source>
        <dbReference type="ARBA" id="ARBA00022723"/>
    </source>
</evidence>
<feature type="chain" id="PRO_5040135701" description="L-ascorbate oxidase" evidence="5">
    <location>
        <begin position="22"/>
        <end position="579"/>
    </location>
</feature>
<reference evidence="9 10" key="1">
    <citation type="journal article" date="2020" name="Microb. Genom.">
        <title>Genetic diversity of clinical and environmental Mucorales isolates obtained from an investigation of mucormycosis cases among solid organ transplant recipients.</title>
        <authorList>
            <person name="Nguyen M.H."/>
            <person name="Kaul D."/>
            <person name="Muto C."/>
            <person name="Cheng S.J."/>
            <person name="Richter R.A."/>
            <person name="Bruno V.M."/>
            <person name="Liu G."/>
            <person name="Beyhan S."/>
            <person name="Sundermann A.J."/>
            <person name="Mounaud S."/>
            <person name="Pasculle A.W."/>
            <person name="Nierman W.C."/>
            <person name="Driscoll E."/>
            <person name="Cumbie R."/>
            <person name="Clancy C.J."/>
            <person name="Dupont C.L."/>
        </authorList>
    </citation>
    <scope>NUCLEOTIDE SEQUENCE [LARGE SCALE GENOMIC DNA]</scope>
    <source>
        <strain evidence="9 10">GL24</strain>
    </source>
</reference>
<protein>
    <recommendedName>
        <fullName evidence="11">L-ascorbate oxidase</fullName>
    </recommendedName>
</protein>
<dbReference type="CDD" id="cd04206">
    <property type="entry name" value="CuRO_1_LCC_like"/>
    <property type="match status" value="1"/>
</dbReference>
<dbReference type="CDD" id="cd04207">
    <property type="entry name" value="CuRO_3_LCC_like"/>
    <property type="match status" value="1"/>
</dbReference>
<evidence type="ECO:0000256" key="5">
    <source>
        <dbReference type="SAM" id="SignalP"/>
    </source>
</evidence>
<dbReference type="PANTHER" id="PTHR11709:SF394">
    <property type="entry name" value="FI03373P-RELATED"/>
    <property type="match status" value="1"/>
</dbReference>
<dbReference type="GO" id="GO:0016491">
    <property type="term" value="F:oxidoreductase activity"/>
    <property type="evidence" value="ECO:0007669"/>
    <property type="project" value="UniProtKB-KW"/>
</dbReference>
<dbReference type="AlphaFoldDB" id="A0A9P6Z1I1"/>
<evidence type="ECO:0000256" key="3">
    <source>
        <dbReference type="ARBA" id="ARBA00023002"/>
    </source>
</evidence>
<dbReference type="GO" id="GO:0005507">
    <property type="term" value="F:copper ion binding"/>
    <property type="evidence" value="ECO:0007669"/>
    <property type="project" value="InterPro"/>
</dbReference>
<sequence length="579" mass="65463">MQSLTGVLILLYLTIFQYTLAEKGTRRFEFNIQQASLNPDCFSTSYPSLTVNGQFPGPILRAVKNDKIEVLIKNDGNNNVSTSVHFHGIYQFGSNNADGVAGITQLPIAPGKEFLHSFQIINQTGTFYYHSHVGVQDDTIQGPFIVYESEESLLQAEKEMLSDGQEKIQEGPYKYDEERILQWSEWWHQLSFDRERFYLGPNFTGDDGPDSVLLNGRSVYSNISTESCPGFTVIDLKPNRVYRLRFIGALTFRMLGIMIPHHNMTLIEIDGEYVKPLAVDHVELVPGRRASVLIQTGDYADGSMFPIGSYFKYRPQDSGAFTLNGFGYIRYVSDKAHIPHIKIAHKPILLPSGIQNIADGWVVHDLRPYYSGDPAILSAEPTHIIKLSMQLATLPDNTTRFKNNGRIHKPWGSKTESLLDQVRNDPDFGKLSTFDGFSERHQTYPLQVGDIVDVVFQNMKGQHGDCNVHPWHTHGHSHYLLAEGAGEYNHELDKDVRTYEDPLFQDVSMQYAAPVDVIEPCGWTKIRLHLNNPGVWPVHCHITEHMIQGKIVVFEVSPELLDDSIEDDPVEDGLVEDDD</sequence>
<feature type="domain" description="Plastocyanin-like" evidence="8">
    <location>
        <begin position="33"/>
        <end position="150"/>
    </location>
</feature>
<organism evidence="9 10">
    <name type="scientific">Rhizopus delemar</name>
    <dbReference type="NCBI Taxonomy" id="936053"/>
    <lineage>
        <taxon>Eukaryota</taxon>
        <taxon>Fungi</taxon>
        <taxon>Fungi incertae sedis</taxon>
        <taxon>Mucoromycota</taxon>
        <taxon>Mucoromycotina</taxon>
        <taxon>Mucoromycetes</taxon>
        <taxon>Mucorales</taxon>
        <taxon>Mucorineae</taxon>
        <taxon>Rhizopodaceae</taxon>
        <taxon>Rhizopus</taxon>
    </lineage>
</organism>
<evidence type="ECO:0000259" key="6">
    <source>
        <dbReference type="Pfam" id="PF00394"/>
    </source>
</evidence>
<dbReference type="InterPro" id="IPR045087">
    <property type="entry name" value="Cu-oxidase_fam"/>
</dbReference>
<dbReference type="Pfam" id="PF07732">
    <property type="entry name" value="Cu-oxidase_3"/>
    <property type="match status" value="1"/>
</dbReference>
<evidence type="ECO:0008006" key="11">
    <source>
        <dbReference type="Google" id="ProtNLM"/>
    </source>
</evidence>
<feature type="domain" description="Plastocyanin-like" evidence="6">
    <location>
        <begin position="178"/>
        <end position="300"/>
    </location>
</feature>
<proteinExistence type="inferred from homology"/>
<keyword evidence="5" id="KW-0732">Signal</keyword>
<evidence type="ECO:0000259" key="7">
    <source>
        <dbReference type="Pfam" id="PF07731"/>
    </source>
</evidence>
<comment type="caution">
    <text evidence="9">The sequence shown here is derived from an EMBL/GenBank/DDBJ whole genome shotgun (WGS) entry which is preliminary data.</text>
</comment>
<dbReference type="CDD" id="cd04205">
    <property type="entry name" value="CuRO_2_LCC_like"/>
    <property type="match status" value="1"/>
</dbReference>
<dbReference type="InterPro" id="IPR008972">
    <property type="entry name" value="Cupredoxin"/>
</dbReference>
<dbReference type="PANTHER" id="PTHR11709">
    <property type="entry name" value="MULTI-COPPER OXIDASE"/>
    <property type="match status" value="1"/>
</dbReference>
<dbReference type="EMBL" id="JAANIU010001209">
    <property type="protein sequence ID" value="KAG1568167.1"/>
    <property type="molecule type" value="Genomic_DNA"/>
</dbReference>
<dbReference type="SUPFAM" id="SSF49503">
    <property type="entry name" value="Cupredoxins"/>
    <property type="match status" value="3"/>
</dbReference>
<evidence type="ECO:0000259" key="8">
    <source>
        <dbReference type="Pfam" id="PF07732"/>
    </source>
</evidence>
<keyword evidence="3" id="KW-0560">Oxidoreductase</keyword>
<dbReference type="InterPro" id="IPR001117">
    <property type="entry name" value="Cu-oxidase_2nd"/>
</dbReference>
<dbReference type="InterPro" id="IPR011707">
    <property type="entry name" value="Cu-oxidase-like_N"/>
</dbReference>
<comment type="similarity">
    <text evidence="1">Belongs to the multicopper oxidase family.</text>
</comment>
<keyword evidence="2" id="KW-0479">Metal-binding</keyword>
<dbReference type="InterPro" id="IPR011706">
    <property type="entry name" value="Cu-oxidase_C"/>
</dbReference>
<feature type="signal peptide" evidence="5">
    <location>
        <begin position="1"/>
        <end position="21"/>
    </location>
</feature>